<feature type="compositionally biased region" description="Basic residues" evidence="5">
    <location>
        <begin position="193"/>
        <end position="205"/>
    </location>
</feature>
<proteinExistence type="predicted"/>
<evidence type="ECO:0000256" key="1">
    <source>
        <dbReference type="ARBA" id="ARBA00022723"/>
    </source>
</evidence>
<gene>
    <name evidence="7" type="primary">DRIP2_4</name>
    <name evidence="7" type="ORF">A4A49_29720</name>
</gene>
<evidence type="ECO:0000313" key="7">
    <source>
        <dbReference type="EMBL" id="OIT01672.1"/>
    </source>
</evidence>
<organism evidence="7 8">
    <name type="scientific">Nicotiana attenuata</name>
    <name type="common">Coyote tobacco</name>
    <dbReference type="NCBI Taxonomy" id="49451"/>
    <lineage>
        <taxon>Eukaryota</taxon>
        <taxon>Viridiplantae</taxon>
        <taxon>Streptophyta</taxon>
        <taxon>Embryophyta</taxon>
        <taxon>Tracheophyta</taxon>
        <taxon>Spermatophyta</taxon>
        <taxon>Magnoliopsida</taxon>
        <taxon>eudicotyledons</taxon>
        <taxon>Gunneridae</taxon>
        <taxon>Pentapetalae</taxon>
        <taxon>asterids</taxon>
        <taxon>lamiids</taxon>
        <taxon>Solanales</taxon>
        <taxon>Solanaceae</taxon>
        <taxon>Nicotianoideae</taxon>
        <taxon>Nicotianeae</taxon>
        <taxon>Nicotiana</taxon>
    </lineage>
</organism>
<dbReference type="Pfam" id="PF13923">
    <property type="entry name" value="zf-C3HC4_2"/>
    <property type="match status" value="1"/>
</dbReference>
<evidence type="ECO:0000256" key="5">
    <source>
        <dbReference type="SAM" id="MobiDB-lite"/>
    </source>
</evidence>
<feature type="compositionally biased region" description="Polar residues" evidence="5">
    <location>
        <begin position="152"/>
        <end position="164"/>
    </location>
</feature>
<dbReference type="SUPFAM" id="SSF57850">
    <property type="entry name" value="RING/U-box"/>
    <property type="match status" value="1"/>
</dbReference>
<dbReference type="InterPro" id="IPR013083">
    <property type="entry name" value="Znf_RING/FYVE/PHD"/>
</dbReference>
<feature type="domain" description="RING-type" evidence="6">
    <location>
        <begin position="38"/>
        <end position="77"/>
    </location>
</feature>
<keyword evidence="1" id="KW-0479">Metal-binding</keyword>
<keyword evidence="3" id="KW-0862">Zinc</keyword>
<dbReference type="GO" id="GO:0004842">
    <property type="term" value="F:ubiquitin-protein transferase activity"/>
    <property type="evidence" value="ECO:0007669"/>
    <property type="project" value="InterPro"/>
</dbReference>
<dbReference type="PROSITE" id="PS00518">
    <property type="entry name" value="ZF_RING_1"/>
    <property type="match status" value="1"/>
</dbReference>
<evidence type="ECO:0000313" key="8">
    <source>
        <dbReference type="Proteomes" id="UP000187609"/>
    </source>
</evidence>
<dbReference type="PANTHER" id="PTHR46293:SF9">
    <property type="entry name" value="E3 UBIQUITIN PROTEIN LIGASE DRIP1-LIKE"/>
    <property type="match status" value="1"/>
</dbReference>
<keyword evidence="2 4" id="KW-0863">Zinc-finger</keyword>
<keyword evidence="8" id="KW-1185">Reference proteome</keyword>
<feature type="compositionally biased region" description="Basic and acidic residues" evidence="5">
    <location>
        <begin position="213"/>
        <end position="248"/>
    </location>
</feature>
<feature type="region of interest" description="Disordered" evidence="5">
    <location>
        <begin position="140"/>
        <end position="164"/>
    </location>
</feature>
<dbReference type="GO" id="GO:0008270">
    <property type="term" value="F:zinc ion binding"/>
    <property type="evidence" value="ECO:0007669"/>
    <property type="project" value="UniProtKB-KW"/>
</dbReference>
<evidence type="ECO:0000256" key="2">
    <source>
        <dbReference type="ARBA" id="ARBA00022771"/>
    </source>
</evidence>
<name>A0A1J6IM99_NICAT</name>
<dbReference type="InterPro" id="IPR017907">
    <property type="entry name" value="Znf_RING_CS"/>
</dbReference>
<dbReference type="InterPro" id="IPR044807">
    <property type="entry name" value="DRIP1-like"/>
</dbReference>
<accession>A0A1J6IM99</accession>
<sequence length="282" mass="31514">MDTAKGDQRSEVKDSGRSVKADRSMGCKLKEIYAALCCMLCSKLFEEATTVNLCLHTFCKRCIYQAVQETKCCPQCKEDLGSSPEEHLKDDEKIRSIAQKIQFLLTGEGQLGSEANDVTQGAGTNNQLEDHEIFEEKFLHNPADAEKENTLDRTSSQESSALSTTASAVKVACGVSQTNAEVGKSKTEEIRGQKKKKRNKNRRARQLTPGETSKTEEKKSDIGPDDIHKDEHAKDRESSTPKKQVLDEKQKEVCSFWFSLVPQGDKYVPDQSHRSQDSYSLI</sequence>
<feature type="region of interest" description="Disordered" evidence="5">
    <location>
        <begin position="179"/>
        <end position="248"/>
    </location>
</feature>
<dbReference type="Gene3D" id="3.30.40.10">
    <property type="entry name" value="Zinc/RING finger domain, C3HC4 (zinc finger)"/>
    <property type="match status" value="1"/>
</dbReference>
<dbReference type="SMR" id="A0A1J6IM99"/>
<dbReference type="EMBL" id="MJEQ01037188">
    <property type="protein sequence ID" value="OIT01672.1"/>
    <property type="molecule type" value="Genomic_DNA"/>
</dbReference>
<comment type="caution">
    <text evidence="7">The sequence shown here is derived from an EMBL/GenBank/DDBJ whole genome shotgun (WGS) entry which is preliminary data.</text>
</comment>
<feature type="compositionally biased region" description="Basic and acidic residues" evidence="5">
    <location>
        <begin position="140"/>
        <end position="151"/>
    </location>
</feature>
<evidence type="ECO:0000256" key="3">
    <source>
        <dbReference type="ARBA" id="ARBA00022833"/>
    </source>
</evidence>
<evidence type="ECO:0000256" key="4">
    <source>
        <dbReference type="PROSITE-ProRule" id="PRU00175"/>
    </source>
</evidence>
<protein>
    <submittedName>
        <fullName evidence="7">E3 ubiquitin protein ligase drip2</fullName>
    </submittedName>
</protein>
<reference evidence="7" key="1">
    <citation type="submission" date="2016-11" db="EMBL/GenBank/DDBJ databases">
        <title>The genome of Nicotiana attenuata.</title>
        <authorList>
            <person name="Xu S."/>
            <person name="Brockmoeller T."/>
            <person name="Gaquerel E."/>
            <person name="Navarro A."/>
            <person name="Kuhl H."/>
            <person name="Gase K."/>
            <person name="Ling Z."/>
            <person name="Zhou W."/>
            <person name="Kreitzer C."/>
            <person name="Stanke M."/>
            <person name="Tang H."/>
            <person name="Lyons E."/>
            <person name="Pandey P."/>
            <person name="Pandey S.P."/>
            <person name="Timmermann B."/>
            <person name="Baldwin I.T."/>
        </authorList>
    </citation>
    <scope>NUCLEOTIDE SEQUENCE [LARGE SCALE GENOMIC DNA]</scope>
    <source>
        <strain evidence="7">UT</strain>
    </source>
</reference>
<dbReference type="STRING" id="49451.A0A1J6IM99"/>
<dbReference type="AlphaFoldDB" id="A0A1J6IM99"/>
<evidence type="ECO:0000259" key="6">
    <source>
        <dbReference type="PROSITE" id="PS50089"/>
    </source>
</evidence>
<dbReference type="Proteomes" id="UP000187609">
    <property type="component" value="Unassembled WGS sequence"/>
</dbReference>
<dbReference type="PROSITE" id="PS50089">
    <property type="entry name" value="ZF_RING_2"/>
    <property type="match status" value="1"/>
</dbReference>
<dbReference type="Gramene" id="OIT01672">
    <property type="protein sequence ID" value="OIT01672"/>
    <property type="gene ID" value="A4A49_29720"/>
</dbReference>
<dbReference type="InterPro" id="IPR001841">
    <property type="entry name" value="Znf_RING"/>
</dbReference>
<dbReference type="PANTHER" id="PTHR46293">
    <property type="entry name" value="E3 UBIQUITIN PROTEIN LIGASE DRIP1"/>
    <property type="match status" value="1"/>
</dbReference>
<feature type="compositionally biased region" description="Basic and acidic residues" evidence="5">
    <location>
        <begin position="183"/>
        <end position="192"/>
    </location>
</feature>